<dbReference type="Proteomes" id="UP001519289">
    <property type="component" value="Unassembled WGS sequence"/>
</dbReference>
<dbReference type="RefSeq" id="WP_209465438.1">
    <property type="nucleotide sequence ID" value="NZ_JAGGLG010000004.1"/>
</dbReference>
<reference evidence="1 2" key="1">
    <citation type="submission" date="2021-03" db="EMBL/GenBank/DDBJ databases">
        <title>Genomic Encyclopedia of Type Strains, Phase IV (KMG-IV): sequencing the most valuable type-strain genomes for metagenomic binning, comparative biology and taxonomic classification.</title>
        <authorList>
            <person name="Goeker M."/>
        </authorList>
    </citation>
    <scope>NUCLEOTIDE SEQUENCE [LARGE SCALE GENOMIC DNA]</scope>
    <source>
        <strain evidence="1 2">DSM 27138</strain>
    </source>
</reference>
<proteinExistence type="predicted"/>
<name>A0ABS4JP35_9FIRM</name>
<protein>
    <submittedName>
        <fullName evidence="1">Uncharacterized protein</fullName>
    </submittedName>
</protein>
<gene>
    <name evidence="1" type="ORF">J2Z79_000668</name>
</gene>
<comment type="caution">
    <text evidence="1">The sequence shown here is derived from an EMBL/GenBank/DDBJ whole genome shotgun (WGS) entry which is preliminary data.</text>
</comment>
<dbReference type="EMBL" id="JAGGLG010000004">
    <property type="protein sequence ID" value="MBP2017285.1"/>
    <property type="molecule type" value="Genomic_DNA"/>
</dbReference>
<organism evidence="1 2">
    <name type="scientific">Symbiobacterium terraclitae</name>
    <dbReference type="NCBI Taxonomy" id="557451"/>
    <lineage>
        <taxon>Bacteria</taxon>
        <taxon>Bacillati</taxon>
        <taxon>Bacillota</taxon>
        <taxon>Clostridia</taxon>
        <taxon>Eubacteriales</taxon>
        <taxon>Symbiobacteriaceae</taxon>
        <taxon>Symbiobacterium</taxon>
    </lineage>
</organism>
<keyword evidence="2" id="KW-1185">Reference proteome</keyword>
<evidence type="ECO:0000313" key="2">
    <source>
        <dbReference type="Proteomes" id="UP001519289"/>
    </source>
</evidence>
<sequence>MFARVRLLDAGTRDGLLRGECGPYRWEVRLTRGPVSYGIDPDTLYKGRGRIARLVLYAPIPGTRLMRKVAAFDRGWRFGRQEHLPVVQRVVRYLESI</sequence>
<evidence type="ECO:0000313" key="1">
    <source>
        <dbReference type="EMBL" id="MBP2017285.1"/>
    </source>
</evidence>
<accession>A0ABS4JP35</accession>